<dbReference type="InterPro" id="IPR036388">
    <property type="entry name" value="WH-like_DNA-bd_sf"/>
</dbReference>
<reference evidence="7" key="1">
    <citation type="journal article" date="2020" name="Nat. Ecol. Evol.">
        <title>Deeply conserved synteny resolves early events in vertebrate evolution.</title>
        <authorList>
            <person name="Simakov O."/>
            <person name="Marletaz F."/>
            <person name="Yue J.X."/>
            <person name="O'Connell B."/>
            <person name="Jenkins J."/>
            <person name="Brandt A."/>
            <person name="Calef R."/>
            <person name="Tung C.H."/>
            <person name="Huang T.K."/>
            <person name="Schmutz J."/>
            <person name="Satoh N."/>
            <person name="Yu J.K."/>
            <person name="Putnam N.H."/>
            <person name="Green R.E."/>
            <person name="Rokhsar D.S."/>
        </authorList>
    </citation>
    <scope>NUCLEOTIDE SEQUENCE [LARGE SCALE GENOMIC DNA]</scope>
    <source>
        <strain evidence="7">S238N-H82</strain>
    </source>
</reference>
<dbReference type="Pfam" id="PF16095">
    <property type="entry name" value="COR-A"/>
    <property type="match status" value="1"/>
</dbReference>
<dbReference type="GO" id="GO:0007165">
    <property type="term" value="P:signal transduction"/>
    <property type="evidence" value="ECO:0007669"/>
    <property type="project" value="InterPro"/>
</dbReference>
<dbReference type="Gene3D" id="1.10.10.10">
    <property type="entry name" value="Winged helix-like DNA-binding domain superfamily/Winged helix DNA-binding domain"/>
    <property type="match status" value="1"/>
</dbReference>
<evidence type="ECO:0000256" key="1">
    <source>
        <dbReference type="ARBA" id="ARBA00004514"/>
    </source>
</evidence>
<dbReference type="KEGG" id="bfo:118414786"/>
<dbReference type="CDD" id="cd01670">
    <property type="entry name" value="Death"/>
    <property type="match status" value="2"/>
</dbReference>
<dbReference type="InterPro" id="IPR011029">
    <property type="entry name" value="DEATH-like_dom_sf"/>
</dbReference>
<evidence type="ECO:0000256" key="4">
    <source>
        <dbReference type="SAM" id="MobiDB-lite"/>
    </source>
</evidence>
<dbReference type="InterPro" id="IPR016729">
    <property type="entry name" value="FADD"/>
</dbReference>
<dbReference type="AlphaFoldDB" id="A0A9J7MQ23"/>
<accession>A0A9J7MQ23</accession>
<dbReference type="GeneID" id="118414786"/>
<dbReference type="PANTHER" id="PTHR15077">
    <property type="entry name" value="FAS-ASSOCIATING DEATH DOMAIN-CONTAINING PROTEIN FADD"/>
    <property type="match status" value="1"/>
</dbReference>
<dbReference type="GO" id="GO:0005829">
    <property type="term" value="C:cytosol"/>
    <property type="evidence" value="ECO:0007669"/>
    <property type="project" value="UniProtKB-SubCell"/>
</dbReference>
<sequence>MVSQKDIEDYKEEIWNHIKGKAAGKLVMPEIFAVDNTTDDSEINNIREYIREVVKTLPHMGEEIPISWLHLKSKLKKQLQEGGPFCDFQQVAKLARDPNINITDEHTLAMVLTFLHDRGDIIFLDEPSLRDDVTLRPQVMIDVFKTIITVPEYQQHRQTDPEVRKMWERLEKEGVLSDKLLTRIWEEKDQQLERPFLVQRKTFLKNLMEKYYLLCNATFVGDGDGDDESQQEEMYFVPALLNCERNNEMLYPSETNRFPQALYFVFSEKFLPSGMFSRLQALCVRRFGLAKSCVYAGCARFPTDNNKQSFVVSKVNHYLKVELLSSSDAFTEGLSVRKFLSSALFEIKEKWIPCIQYKLCCCKQHDDRKEPDFLALATDDGALEQDSGIPSAFRDVWMTGSSQPDRTENSGGDGPVILLPTGDPSSMRTIGPVLDTMELGTGLSLDQCDRTRNQLTPKQRVQVLVRLVENRYLLGAAVEMCCPEFMDCFLREERGKELAILHTDDYTTEFVLPLQAAASASGVPCHTEIVSSSDSITEKTVELLLNTNNKMVLLVISPQALHHQHWSNLTYEFPVRNEKLLLPILLYPQGSRDRMVRVLQQRSPVLFSLKRKEIEMGGSVVSQKKLGELIQKVVIGEEEENRLYQISKAVGEVWTRLGQELGLEPSVLDDVKGDDNVQTTLQMLKAWRIKTPHGPLHYLPQLAEALQNIGTVDQAKAVQETYKDYRNGLTLTELSPDMNEDKSWSLHLPDEGKYVCKQTGLGVVTPYPLGVTSYRSENWSDYSWPEEGEDLMPVGPLLSIQCVDVEGPVDLLLPHVMHLANETEITTEDLRVVHVVGDSPELLPVTELTSSHAVTRFKKGSKFGVVGKKDKVSSVSTDGLLTAFRSIEDSDLSILNVYIVSNVRSVQETIEQDENKWGSTHCHTEPCQLQQGGRYCLEGKVTNGEDICVSTSPQFLIFENTLDTNKFYKKFRVEVSANIWSSTTSRLLLELLKTNNDERKPILQLTLGRYKRSCTAEETDSGVSTPTEPLESVRRRLQDTLSTSGDDVNTEIVSVKTSDHSPSDVKKTDVPVRRRTDDGAGPSGMHTLPRHKVHVEEYFDEVISKVSYKWDELARKLGFDRGDIKAIETTVSLRDPDQRCREILERWSNKHASEATLQDLQQALTKIGERRTAEDLEGISAQGQSSTG</sequence>
<dbReference type="InterPro" id="IPR032171">
    <property type="entry name" value="COR-A"/>
</dbReference>
<dbReference type="Pfam" id="PF00531">
    <property type="entry name" value="Death"/>
    <property type="match status" value="2"/>
</dbReference>
<keyword evidence="7" id="KW-1185">Reference proteome</keyword>
<evidence type="ECO:0000259" key="5">
    <source>
        <dbReference type="PROSITE" id="PS50017"/>
    </source>
</evidence>
<keyword evidence="2" id="KW-0963">Cytoplasm</keyword>
<feature type="domain" description="Death" evidence="5">
    <location>
        <begin position="639"/>
        <end position="722"/>
    </location>
</feature>
<dbReference type="InterPro" id="IPR000488">
    <property type="entry name" value="Death_dom"/>
</dbReference>
<evidence type="ECO:0000256" key="2">
    <source>
        <dbReference type="ARBA" id="ARBA00022490"/>
    </source>
</evidence>
<dbReference type="FunFam" id="1.10.10.10:FF:000983">
    <property type="entry name" value="Uncharacterized protein"/>
    <property type="match status" value="1"/>
</dbReference>
<feature type="domain" description="FIIND" evidence="6">
    <location>
        <begin position="725"/>
        <end position="1010"/>
    </location>
</feature>
<dbReference type="SMART" id="SM00005">
    <property type="entry name" value="DEATH"/>
    <property type="match status" value="2"/>
</dbReference>
<evidence type="ECO:0000313" key="8">
    <source>
        <dbReference type="RefSeq" id="XP_035674926.1"/>
    </source>
</evidence>
<evidence type="ECO:0000256" key="3">
    <source>
        <dbReference type="ARBA" id="ARBA00022737"/>
    </source>
</evidence>
<evidence type="ECO:0000313" key="7">
    <source>
        <dbReference type="Proteomes" id="UP000001554"/>
    </source>
</evidence>
<name>A0A9J7MQ23_BRAFL</name>
<dbReference type="Pfam" id="PF13553">
    <property type="entry name" value="FIIND"/>
    <property type="match status" value="1"/>
</dbReference>
<evidence type="ECO:0000259" key="6">
    <source>
        <dbReference type="PROSITE" id="PS51830"/>
    </source>
</evidence>
<feature type="domain" description="Death" evidence="5">
    <location>
        <begin position="1109"/>
        <end position="1180"/>
    </location>
</feature>
<feature type="compositionally biased region" description="Polar residues" evidence="4">
    <location>
        <begin position="1039"/>
        <end position="1056"/>
    </location>
</feature>
<dbReference type="InterPro" id="IPR025307">
    <property type="entry name" value="FIIND_dom"/>
</dbReference>
<reference evidence="8" key="2">
    <citation type="submission" date="2025-08" db="UniProtKB">
        <authorList>
            <consortium name="RefSeq"/>
        </authorList>
    </citation>
    <scope>IDENTIFICATION</scope>
    <source>
        <strain evidence="8">S238N-H82</strain>
        <tissue evidence="8">Testes</tissue>
    </source>
</reference>
<feature type="compositionally biased region" description="Basic and acidic residues" evidence="4">
    <location>
        <begin position="1057"/>
        <end position="1078"/>
    </location>
</feature>
<dbReference type="PROSITE" id="PS50017">
    <property type="entry name" value="DEATH_DOMAIN"/>
    <property type="match status" value="2"/>
</dbReference>
<dbReference type="Gene3D" id="1.10.533.10">
    <property type="entry name" value="Death Domain, Fas"/>
    <property type="match status" value="2"/>
</dbReference>
<feature type="region of interest" description="Disordered" evidence="4">
    <location>
        <begin position="1168"/>
        <end position="1188"/>
    </location>
</feature>
<dbReference type="Proteomes" id="UP000001554">
    <property type="component" value="Chromosome 4"/>
</dbReference>
<dbReference type="OrthoDB" id="5962960at2759"/>
<dbReference type="PROSITE" id="PS51830">
    <property type="entry name" value="FIIND"/>
    <property type="match status" value="1"/>
</dbReference>
<organism evidence="7 8">
    <name type="scientific">Branchiostoma floridae</name>
    <name type="common">Florida lancelet</name>
    <name type="synonym">Amphioxus</name>
    <dbReference type="NCBI Taxonomy" id="7739"/>
    <lineage>
        <taxon>Eukaryota</taxon>
        <taxon>Metazoa</taxon>
        <taxon>Chordata</taxon>
        <taxon>Cephalochordata</taxon>
        <taxon>Leptocardii</taxon>
        <taxon>Amphioxiformes</taxon>
        <taxon>Branchiostomatidae</taxon>
        <taxon>Branchiostoma</taxon>
    </lineage>
</organism>
<proteinExistence type="predicted"/>
<protein>
    <submittedName>
        <fullName evidence="8">Uncharacterized protein LOC118414786</fullName>
    </submittedName>
</protein>
<dbReference type="SUPFAM" id="SSF47986">
    <property type="entry name" value="DEATH domain"/>
    <property type="match status" value="2"/>
</dbReference>
<feature type="region of interest" description="Disordered" evidence="4">
    <location>
        <begin position="1039"/>
        <end position="1087"/>
    </location>
</feature>
<comment type="subcellular location">
    <subcellularLocation>
        <location evidence="1">Cytoplasm</location>
        <location evidence="1">Cytosol</location>
    </subcellularLocation>
</comment>
<dbReference type="PANTHER" id="PTHR15077:SF9">
    <property type="entry name" value="C-TERMINAL OF ROC (COR) DOMAIN-CONTAINING PROTEIN"/>
    <property type="match status" value="1"/>
</dbReference>
<dbReference type="Pfam" id="PF23679">
    <property type="entry name" value="UPA-FIIND"/>
    <property type="match status" value="1"/>
</dbReference>
<keyword evidence="3" id="KW-0677">Repeat</keyword>
<dbReference type="RefSeq" id="XP_035674926.1">
    <property type="nucleotide sequence ID" value="XM_035819033.1"/>
</dbReference>
<gene>
    <name evidence="8" type="primary">LOC118414786</name>
</gene>